<dbReference type="RefSeq" id="WP_130518271.1">
    <property type="nucleotide sequence ID" value="NZ_CP095475.1"/>
</dbReference>
<reference evidence="1 2" key="1">
    <citation type="submission" date="2019-02" db="EMBL/GenBank/DDBJ databases">
        <title>WGS of Pseudoxanthomonas species novum from clinical isolates.</title>
        <authorList>
            <person name="Bernier A.-M."/>
            <person name="Bernard K."/>
            <person name="Vachon A."/>
        </authorList>
    </citation>
    <scope>NUCLEOTIDE SEQUENCE [LARGE SCALE GENOMIC DNA]</scope>
    <source>
        <strain evidence="1 2">NML171202</strain>
    </source>
</reference>
<dbReference type="GeneID" id="93829226"/>
<dbReference type="AlphaFoldDB" id="A0A4Q8LKA9"/>
<protein>
    <submittedName>
        <fullName evidence="1">Uncharacterized protein</fullName>
    </submittedName>
</protein>
<accession>A0A4Q9TIB7</accession>
<accession>A0A4Q8LKA9</accession>
<evidence type="ECO:0000313" key="1">
    <source>
        <dbReference type="EMBL" id="TAA29861.1"/>
    </source>
</evidence>
<organism evidence="1 2">
    <name type="scientific">Pseudoxanthomonas winnipegensis</name>
    <dbReference type="NCBI Taxonomy" id="2480810"/>
    <lineage>
        <taxon>Bacteria</taxon>
        <taxon>Pseudomonadati</taxon>
        <taxon>Pseudomonadota</taxon>
        <taxon>Gammaproteobacteria</taxon>
        <taxon>Lysobacterales</taxon>
        <taxon>Lysobacteraceae</taxon>
        <taxon>Pseudoxanthomonas</taxon>
    </lineage>
</organism>
<proteinExistence type="predicted"/>
<comment type="caution">
    <text evidence="1">The sequence shown here is derived from an EMBL/GenBank/DDBJ whole genome shotgun (WGS) entry which is preliminary data.</text>
</comment>
<gene>
    <name evidence="1" type="ORF">EA661_09980</name>
</gene>
<dbReference type="Gene3D" id="2.30.29.30">
    <property type="entry name" value="Pleckstrin-homology domain (PH domain)/Phosphotyrosine-binding domain (PTB)"/>
    <property type="match status" value="1"/>
</dbReference>
<evidence type="ECO:0000313" key="2">
    <source>
        <dbReference type="Proteomes" id="UP000291286"/>
    </source>
</evidence>
<dbReference type="Proteomes" id="UP000291286">
    <property type="component" value="Unassembled WGS sequence"/>
</dbReference>
<sequence>MRKQLRGEELSDRIRAVIHELADEAAKIGRGYVFNASEVSARVPASRTTLRRYEHVVSETLKSMKAGRRSTSGEALIAMFRAQNERLQEELAVAQRQVLALRQHHVEIYRRFHHSSADITPLLTQILVEECKEASACLFCGGDISAVKGRKKSSNVFPIKPVVGKPGR</sequence>
<name>A0A4Q8LKA9_9GAMM</name>
<dbReference type="InterPro" id="IPR011993">
    <property type="entry name" value="PH-like_dom_sf"/>
</dbReference>
<dbReference type="EMBL" id="SHMB01000003">
    <property type="protein sequence ID" value="TAA29861.1"/>
    <property type="molecule type" value="Genomic_DNA"/>
</dbReference>